<accession>A0AAD9P5W1</accession>
<keyword evidence="3" id="KW-1185">Reference proteome</keyword>
<feature type="chain" id="PRO_5041897803" description="Secreted protein" evidence="1">
    <location>
        <begin position="21"/>
        <end position="105"/>
    </location>
</feature>
<gene>
    <name evidence="2" type="ORF">NP493_124g00016</name>
</gene>
<name>A0AAD9P5W1_RIDPI</name>
<dbReference type="AlphaFoldDB" id="A0AAD9P5W1"/>
<keyword evidence="1" id="KW-0732">Signal</keyword>
<evidence type="ECO:0000313" key="3">
    <source>
        <dbReference type="Proteomes" id="UP001209878"/>
    </source>
</evidence>
<dbReference type="Proteomes" id="UP001209878">
    <property type="component" value="Unassembled WGS sequence"/>
</dbReference>
<organism evidence="2 3">
    <name type="scientific">Ridgeia piscesae</name>
    <name type="common">Tubeworm</name>
    <dbReference type="NCBI Taxonomy" id="27915"/>
    <lineage>
        <taxon>Eukaryota</taxon>
        <taxon>Metazoa</taxon>
        <taxon>Spiralia</taxon>
        <taxon>Lophotrochozoa</taxon>
        <taxon>Annelida</taxon>
        <taxon>Polychaeta</taxon>
        <taxon>Sedentaria</taxon>
        <taxon>Canalipalpata</taxon>
        <taxon>Sabellida</taxon>
        <taxon>Siboglinidae</taxon>
        <taxon>Ridgeia</taxon>
    </lineage>
</organism>
<reference evidence="2" key="1">
    <citation type="journal article" date="2023" name="Mol. Biol. Evol.">
        <title>Third-Generation Sequencing Reveals the Adaptive Role of the Epigenome in Three Deep-Sea Polychaetes.</title>
        <authorList>
            <person name="Perez M."/>
            <person name="Aroh O."/>
            <person name="Sun Y."/>
            <person name="Lan Y."/>
            <person name="Juniper S.K."/>
            <person name="Young C.R."/>
            <person name="Angers B."/>
            <person name="Qian P.Y."/>
        </authorList>
    </citation>
    <scope>NUCLEOTIDE SEQUENCE</scope>
    <source>
        <strain evidence="2">R07B-5</strain>
    </source>
</reference>
<comment type="caution">
    <text evidence="2">The sequence shown here is derived from an EMBL/GenBank/DDBJ whole genome shotgun (WGS) entry which is preliminary data.</text>
</comment>
<dbReference type="EMBL" id="JAODUO010000125">
    <property type="protein sequence ID" value="KAK2188699.1"/>
    <property type="molecule type" value="Genomic_DNA"/>
</dbReference>
<proteinExistence type="predicted"/>
<sequence length="105" mass="11897">MHLSTIVSGVCLLYKSFCLSTTVINNNVSGQHLLWTLLTLPVHIAPCSSCPHTVISPLHHPDPRLWDPHPPQCSHRHFSWDCSIGVLQVYEFNCHIPLSFQVILY</sequence>
<feature type="signal peptide" evidence="1">
    <location>
        <begin position="1"/>
        <end position="20"/>
    </location>
</feature>
<evidence type="ECO:0000313" key="2">
    <source>
        <dbReference type="EMBL" id="KAK2188699.1"/>
    </source>
</evidence>
<evidence type="ECO:0008006" key="4">
    <source>
        <dbReference type="Google" id="ProtNLM"/>
    </source>
</evidence>
<evidence type="ECO:0000256" key="1">
    <source>
        <dbReference type="SAM" id="SignalP"/>
    </source>
</evidence>
<protein>
    <recommendedName>
        <fullName evidence="4">Secreted protein</fullName>
    </recommendedName>
</protein>